<accession>G7Z3R5</accession>
<dbReference type="KEGG" id="ali:AZOLI_2915"/>
<evidence type="ECO:0000313" key="2">
    <source>
        <dbReference type="Proteomes" id="UP000005667"/>
    </source>
</evidence>
<reference evidence="2" key="1">
    <citation type="journal article" date="2011" name="PLoS Genet.">
        <title>Azospirillum genomes reveal transition of bacteria from aquatic to terrestrial environments.</title>
        <authorList>
            <person name="Wisniewski-Dye F."/>
            <person name="Borziak K."/>
            <person name="Khalsa-Moyers G."/>
            <person name="Alexandre G."/>
            <person name="Sukharnikov L.O."/>
            <person name="Wuichet K."/>
            <person name="Hurst G.B."/>
            <person name="McDonald W.H."/>
            <person name="Robertson J.S."/>
            <person name="Barbe V."/>
            <person name="Calteau A."/>
            <person name="Rouy Z."/>
            <person name="Mangenot S."/>
            <person name="Prigent-Combaret C."/>
            <person name="Normand P."/>
            <person name="Boyer M."/>
            <person name="Siguier P."/>
            <person name="Dessaux Y."/>
            <person name="Elmerich C."/>
            <person name="Condemine G."/>
            <person name="Krishnen G."/>
            <person name="Kennedy I."/>
            <person name="Paterson A.H."/>
            <person name="Gonzalez V."/>
            <person name="Mavingui P."/>
            <person name="Zhulin I.B."/>
        </authorList>
    </citation>
    <scope>NUCLEOTIDE SEQUENCE [LARGE SCALE GENOMIC DNA]</scope>
    <source>
        <strain evidence="2">4B</strain>
    </source>
</reference>
<dbReference type="HOGENOM" id="CLU_1308040_0_0_5"/>
<sequence length="210" mass="22720">MNSRHARQHFADLLDSAFAGNRIGIDRNNQIVAAVVSPAALSFLEQLGSAETVDQVIEALSLQDGGPEEGKRDFVRRNLVASLKFAVQERVSGARGLMEFPRTSEAREADGTVALMRFGDDDLVRSGWLALNLDEEGRQVLTGAVTLARPGYLVILELSDGEKIKLPAGDGTVVRLADRPVNAGIALERTKISITDPQSRKDAEADQRGK</sequence>
<dbReference type="Proteomes" id="UP000005667">
    <property type="component" value="Chromosome"/>
</dbReference>
<dbReference type="EMBL" id="FQ311868">
    <property type="protein sequence ID" value="CBS88088.1"/>
    <property type="molecule type" value="Genomic_DNA"/>
</dbReference>
<name>G7Z3R5_AZOL4</name>
<organism evidence="1 2">
    <name type="scientific">Azospirillum lipoferum (strain 4B)</name>
    <dbReference type="NCBI Taxonomy" id="862719"/>
    <lineage>
        <taxon>Bacteria</taxon>
        <taxon>Pseudomonadati</taxon>
        <taxon>Pseudomonadota</taxon>
        <taxon>Alphaproteobacteria</taxon>
        <taxon>Rhodospirillales</taxon>
        <taxon>Azospirillaceae</taxon>
        <taxon>Azospirillum</taxon>
    </lineage>
</organism>
<dbReference type="RefSeq" id="WP_014249065.1">
    <property type="nucleotide sequence ID" value="NC_016622.1"/>
</dbReference>
<proteinExistence type="predicted"/>
<gene>
    <name evidence="1" type="ordered locus">AZOLI_2915</name>
</gene>
<dbReference type="Gene3D" id="3.40.1620.10">
    <property type="entry name" value="YefM-like domain"/>
    <property type="match status" value="1"/>
</dbReference>
<keyword evidence="2" id="KW-1185">Reference proteome</keyword>
<protein>
    <submittedName>
        <fullName evidence="1">Uncharacterized protein</fullName>
    </submittedName>
</protein>
<dbReference type="AlphaFoldDB" id="G7Z3R5"/>
<evidence type="ECO:0000313" key="1">
    <source>
        <dbReference type="EMBL" id="CBS88088.1"/>
    </source>
</evidence>